<dbReference type="Proteomes" id="UP001220010">
    <property type="component" value="Unassembled WGS sequence"/>
</dbReference>
<comment type="caution">
    <text evidence="2">The sequence shown here is derived from an EMBL/GenBank/DDBJ whole genome shotgun (WGS) entry which is preliminary data.</text>
</comment>
<evidence type="ECO:0000313" key="2">
    <source>
        <dbReference type="EMBL" id="MDF0589776.1"/>
    </source>
</evidence>
<proteinExistence type="predicted"/>
<protein>
    <submittedName>
        <fullName evidence="2">Uncharacterized protein</fullName>
    </submittedName>
</protein>
<accession>A0ABT5X505</accession>
<organism evidence="2 3">
    <name type="scientific">Candidatus Methanocrinis natronophilus</name>
    <dbReference type="NCBI Taxonomy" id="3033396"/>
    <lineage>
        <taxon>Archaea</taxon>
        <taxon>Methanobacteriati</taxon>
        <taxon>Methanobacteriota</taxon>
        <taxon>Stenosarchaea group</taxon>
        <taxon>Methanomicrobia</taxon>
        <taxon>Methanotrichales</taxon>
        <taxon>Methanotrichaceae</taxon>
        <taxon>Methanocrinis</taxon>
    </lineage>
</organism>
<dbReference type="EMBL" id="JARFPK010000003">
    <property type="protein sequence ID" value="MDF0589776.1"/>
    <property type="molecule type" value="Genomic_DNA"/>
</dbReference>
<name>A0ABT5X505_9EURY</name>
<evidence type="ECO:0000313" key="3">
    <source>
        <dbReference type="Proteomes" id="UP001220010"/>
    </source>
</evidence>
<evidence type="ECO:0000256" key="1">
    <source>
        <dbReference type="SAM" id="MobiDB-lite"/>
    </source>
</evidence>
<keyword evidence="3" id="KW-1185">Reference proteome</keyword>
<reference evidence="2 3" key="1">
    <citation type="submission" date="2023-03" db="EMBL/GenBank/DDBJ databases">
        <title>WGS of Methanotrichaceae archaeon Mx.</title>
        <authorList>
            <person name="Sorokin D.Y."/>
            <person name="Merkel A.Y."/>
        </authorList>
    </citation>
    <scope>NUCLEOTIDE SEQUENCE [LARGE SCALE GENOMIC DNA]</scope>
    <source>
        <strain evidence="2 3">Mx</strain>
    </source>
</reference>
<dbReference type="RefSeq" id="WP_316965536.1">
    <property type="nucleotide sequence ID" value="NZ_JARFPK010000003.1"/>
</dbReference>
<feature type="region of interest" description="Disordered" evidence="1">
    <location>
        <begin position="1"/>
        <end position="20"/>
    </location>
</feature>
<sequence>MIRIPDPPYVSGDGGLFPPEGVEEEEIDVAEWRRIDQIMEMEA</sequence>
<gene>
    <name evidence="2" type="ORF">P0O15_01095</name>
</gene>